<dbReference type="GO" id="GO:0003779">
    <property type="term" value="F:actin binding"/>
    <property type="evidence" value="ECO:0007669"/>
    <property type="project" value="InterPro"/>
</dbReference>
<dbReference type="GO" id="GO:0019933">
    <property type="term" value="P:cAMP-mediated signaling"/>
    <property type="evidence" value="ECO:0007669"/>
    <property type="project" value="TreeGrafter"/>
</dbReference>
<dbReference type="InterPro" id="IPR013912">
    <property type="entry name" value="Adenylate_cyclase-assoc_CAP_C"/>
</dbReference>
<dbReference type="InterPro" id="IPR001837">
    <property type="entry name" value="Adenylate_cyclase-assoc_CAP"/>
</dbReference>
<dbReference type="GO" id="GO:0007015">
    <property type="term" value="P:actin filament organization"/>
    <property type="evidence" value="ECO:0007669"/>
    <property type="project" value="TreeGrafter"/>
</dbReference>
<reference evidence="4 5" key="1">
    <citation type="journal article" date="2019" name="Gigascience">
        <title>Whole-genome sequence of the oriental lung fluke Paragonimus westermani.</title>
        <authorList>
            <person name="Oey H."/>
            <person name="Zakrzewski M."/>
            <person name="Narain K."/>
            <person name="Devi K.R."/>
            <person name="Agatsuma T."/>
            <person name="Nawaratna S."/>
            <person name="Gobert G.N."/>
            <person name="Jones M.K."/>
            <person name="Ragan M.A."/>
            <person name="McManus D.P."/>
            <person name="Krause L."/>
        </authorList>
    </citation>
    <scope>NUCLEOTIDE SEQUENCE [LARGE SCALE GENOMIC DNA]</scope>
    <source>
        <strain evidence="4 5">IND2009</strain>
    </source>
</reference>
<evidence type="ECO:0000256" key="2">
    <source>
        <dbReference type="SAM" id="MobiDB-lite"/>
    </source>
</evidence>
<dbReference type="InterPro" id="IPR016098">
    <property type="entry name" value="CAP/MinC_C"/>
</dbReference>
<protein>
    <submittedName>
        <fullName evidence="4">Adenylyl cyclase-associated protein</fullName>
    </submittedName>
</protein>
<organism evidence="4 5">
    <name type="scientific">Paragonimus westermani</name>
    <dbReference type="NCBI Taxonomy" id="34504"/>
    <lineage>
        <taxon>Eukaryota</taxon>
        <taxon>Metazoa</taxon>
        <taxon>Spiralia</taxon>
        <taxon>Lophotrochozoa</taxon>
        <taxon>Platyhelminthes</taxon>
        <taxon>Trematoda</taxon>
        <taxon>Digenea</taxon>
        <taxon>Plagiorchiida</taxon>
        <taxon>Troglotremata</taxon>
        <taxon>Troglotrematidae</taxon>
        <taxon>Paragonimus</taxon>
    </lineage>
</organism>
<dbReference type="SUPFAM" id="SSF101278">
    <property type="entry name" value="N-terminal domain of adenylylcyclase associated protein, CAP"/>
    <property type="match status" value="1"/>
</dbReference>
<dbReference type="PANTHER" id="PTHR10652">
    <property type="entry name" value="ADENYLYL CYCLASE-ASSOCIATED PROTEIN"/>
    <property type="match status" value="1"/>
</dbReference>
<comment type="similarity">
    <text evidence="1">Belongs to the CAP family.</text>
</comment>
<evidence type="ECO:0000256" key="1">
    <source>
        <dbReference type="ARBA" id="ARBA00007659"/>
    </source>
</evidence>
<dbReference type="SMART" id="SM00673">
    <property type="entry name" value="CARP"/>
    <property type="match status" value="2"/>
</dbReference>
<sequence>MDKLESLLDRLEKVTQYLEAKANSDMNRFPASRTQFASKGDAKSSPSLRDFDDLIAGPLQEFINLSGKIGGDVKEQSVLLKNCFNSQRKLLELAAEHSKPSESQLADLIKACGDPINTVVQFKDQKRSSSLFNHISAVAESVLALGWINVSPTPAPYVKSMQDAAQFFTNRVIKDYKDTNPDHVAWTKALMSVWTHLHDYVRQHHTTGLTWNASGSPMSASGLAPSTVAGSVVPPPPPPLPACVPTKQLESSVLFSSYIPPDRHSSEYVRVESLFHLLTVLELDRIQLKCSVPYHNKHLVQKPKRPLKDGPNGRGALFAQLNRGENVTAGLRKVTDDMKTHKNPELRAAPGLKPHASANKAPIKPPKPGNAPSADRQSQAVLELRGNKWVVENFQNQHLHVTETEPKQTVYIYKCVGCTVEIKGKINSIMVDNCKKTGVVFDDVISALDVVNCQSVQTQCLGKLQTVNVDKTDGCQIYLSAASKFADVITAKSSEINMLIPKEDGEFDEYAVPEQFKTKFTGKGLHTTHNEAI</sequence>
<dbReference type="Gene3D" id="2.160.20.70">
    <property type="match status" value="1"/>
</dbReference>
<dbReference type="InterPro" id="IPR036223">
    <property type="entry name" value="CAP_C_sf"/>
</dbReference>
<dbReference type="Pfam" id="PF08603">
    <property type="entry name" value="CAP_C"/>
    <property type="match status" value="1"/>
</dbReference>
<evidence type="ECO:0000313" key="4">
    <source>
        <dbReference type="EMBL" id="KAA3680860.1"/>
    </source>
</evidence>
<feature type="region of interest" description="Disordered" evidence="2">
    <location>
        <begin position="339"/>
        <end position="378"/>
    </location>
</feature>
<dbReference type="EMBL" id="QNGE01000336">
    <property type="protein sequence ID" value="KAA3680860.1"/>
    <property type="molecule type" value="Genomic_DNA"/>
</dbReference>
<dbReference type="InterPro" id="IPR017901">
    <property type="entry name" value="C-CAP_CF_C-like"/>
</dbReference>
<evidence type="ECO:0000259" key="3">
    <source>
        <dbReference type="PROSITE" id="PS51329"/>
    </source>
</evidence>
<proteinExistence type="inferred from homology"/>
<gene>
    <name evidence="4" type="ORF">DEA37_0007006</name>
</gene>
<dbReference type="AlphaFoldDB" id="A0A5J4P0B2"/>
<dbReference type="GO" id="GO:0008179">
    <property type="term" value="F:adenylate cyclase binding"/>
    <property type="evidence" value="ECO:0007669"/>
    <property type="project" value="TreeGrafter"/>
</dbReference>
<evidence type="ECO:0000313" key="5">
    <source>
        <dbReference type="Proteomes" id="UP000324629"/>
    </source>
</evidence>
<dbReference type="SUPFAM" id="SSF69340">
    <property type="entry name" value="C-terminal domain of adenylylcyclase associated protein"/>
    <property type="match status" value="1"/>
</dbReference>
<dbReference type="InterPro" id="IPR006599">
    <property type="entry name" value="CARP_motif"/>
</dbReference>
<dbReference type="InterPro" id="IPR036222">
    <property type="entry name" value="CAP_N_sf"/>
</dbReference>
<dbReference type="PANTHER" id="PTHR10652:SF0">
    <property type="entry name" value="ADENYLYL CYCLASE-ASSOCIATED PROTEIN"/>
    <property type="match status" value="1"/>
</dbReference>
<name>A0A5J4P0B2_9TREM</name>
<dbReference type="Gene3D" id="1.25.40.330">
    <property type="entry name" value="Adenylate cyclase-associated CAP, N-terminal domain"/>
    <property type="match status" value="1"/>
</dbReference>
<dbReference type="Proteomes" id="UP000324629">
    <property type="component" value="Unassembled WGS sequence"/>
</dbReference>
<dbReference type="PROSITE" id="PS51329">
    <property type="entry name" value="C_CAP_COFACTOR_C"/>
    <property type="match status" value="1"/>
</dbReference>
<dbReference type="GO" id="GO:0005737">
    <property type="term" value="C:cytoplasm"/>
    <property type="evidence" value="ECO:0007669"/>
    <property type="project" value="TreeGrafter"/>
</dbReference>
<dbReference type="Pfam" id="PF21938">
    <property type="entry name" value="CAP_N"/>
    <property type="match status" value="1"/>
</dbReference>
<keyword evidence="5" id="KW-1185">Reference proteome</keyword>
<dbReference type="FunFam" id="1.25.40.330:FF:000001">
    <property type="entry name" value="Adenylyl cyclase-associated protein"/>
    <property type="match status" value="1"/>
</dbReference>
<feature type="domain" description="C-CAP/cofactor C-like" evidence="3">
    <location>
        <begin position="372"/>
        <end position="512"/>
    </location>
</feature>
<dbReference type="InterPro" id="IPR053950">
    <property type="entry name" value="CAP_N"/>
</dbReference>
<dbReference type="GO" id="GO:0000902">
    <property type="term" value="P:cell morphogenesis"/>
    <property type="evidence" value="ECO:0007669"/>
    <property type="project" value="TreeGrafter"/>
</dbReference>
<accession>A0A5J4P0B2</accession>
<comment type="caution">
    <text evidence="4">The sequence shown here is derived from an EMBL/GenBank/DDBJ whole genome shotgun (WGS) entry which is preliminary data.</text>
</comment>